<protein>
    <submittedName>
        <fullName evidence="4">Uncharacterized protein</fullName>
    </submittedName>
</protein>
<evidence type="ECO:0000256" key="1">
    <source>
        <dbReference type="SAM" id="MobiDB-lite"/>
    </source>
</evidence>
<feature type="region of interest" description="Disordered" evidence="1">
    <location>
        <begin position="188"/>
        <end position="208"/>
    </location>
</feature>
<keyword evidence="5" id="KW-1185">Reference proteome</keyword>
<reference evidence="4" key="1">
    <citation type="submission" date="2023-03" db="EMBL/GenBank/DDBJ databases">
        <title>Massive genome expansion in bonnet fungi (Mycena s.s.) driven by repeated elements and novel gene families across ecological guilds.</title>
        <authorList>
            <consortium name="Lawrence Berkeley National Laboratory"/>
            <person name="Harder C.B."/>
            <person name="Miyauchi S."/>
            <person name="Viragh M."/>
            <person name="Kuo A."/>
            <person name="Thoen E."/>
            <person name="Andreopoulos B."/>
            <person name="Lu D."/>
            <person name="Skrede I."/>
            <person name="Drula E."/>
            <person name="Henrissat B."/>
            <person name="Morin E."/>
            <person name="Kohler A."/>
            <person name="Barry K."/>
            <person name="LaButti K."/>
            <person name="Morin E."/>
            <person name="Salamov A."/>
            <person name="Lipzen A."/>
            <person name="Mereny Z."/>
            <person name="Hegedus B."/>
            <person name="Baldrian P."/>
            <person name="Stursova M."/>
            <person name="Weitz H."/>
            <person name="Taylor A."/>
            <person name="Grigoriev I.V."/>
            <person name="Nagy L.G."/>
            <person name="Martin F."/>
            <person name="Kauserud H."/>
        </authorList>
    </citation>
    <scope>NUCLEOTIDE SEQUENCE</scope>
    <source>
        <strain evidence="4">CBHHK002</strain>
    </source>
</reference>
<proteinExistence type="predicted"/>
<feature type="chain" id="PRO_5042265752" evidence="3">
    <location>
        <begin position="22"/>
        <end position="337"/>
    </location>
</feature>
<organism evidence="4 5">
    <name type="scientific">Mycena albidolilacea</name>
    <dbReference type="NCBI Taxonomy" id="1033008"/>
    <lineage>
        <taxon>Eukaryota</taxon>
        <taxon>Fungi</taxon>
        <taxon>Dikarya</taxon>
        <taxon>Basidiomycota</taxon>
        <taxon>Agaricomycotina</taxon>
        <taxon>Agaricomycetes</taxon>
        <taxon>Agaricomycetidae</taxon>
        <taxon>Agaricales</taxon>
        <taxon>Marasmiineae</taxon>
        <taxon>Mycenaceae</taxon>
        <taxon>Mycena</taxon>
    </lineage>
</organism>
<evidence type="ECO:0000313" key="4">
    <source>
        <dbReference type="EMBL" id="KAJ7362985.1"/>
    </source>
</evidence>
<name>A0AAD7F327_9AGAR</name>
<keyword evidence="2" id="KW-0472">Membrane</keyword>
<feature type="signal peptide" evidence="3">
    <location>
        <begin position="1"/>
        <end position="21"/>
    </location>
</feature>
<sequence length="337" mass="35887">MCTPPIAFLICALWHIGSVNGYIGPRQDPLSAASAQSATVTPIFSFNKISEPTTCKPAVIPWSYSPITASDVFELTLFITNDGVAQPAPPLATTSGTFTLNPRAMQRRDVTTQQINSDPIDPLVRAFTWSAVNVTAGWYELTATLSLPGFLKKSLAFYIENGTDISCLTPTRTSPFSSIPSKAASSHSATSTASVSPSTGVPTVTPGPSNVNRGILVGGIIGGLAVLCGAIAAYLYRMRLRRRRNILLLYTPVPPVLLRPSAPPPMRSKGATAVVVTPKVQPPAVPATTAAPNVPLPAAVETPEVLHPDQQHRLNVEERLRYLEEQLASVTQPPAYN</sequence>
<keyword evidence="3" id="KW-0732">Signal</keyword>
<evidence type="ECO:0000256" key="2">
    <source>
        <dbReference type="SAM" id="Phobius"/>
    </source>
</evidence>
<dbReference type="AlphaFoldDB" id="A0AAD7F327"/>
<gene>
    <name evidence="4" type="ORF">DFH08DRAFT_841827</name>
</gene>
<dbReference type="Proteomes" id="UP001218218">
    <property type="component" value="Unassembled WGS sequence"/>
</dbReference>
<accession>A0AAD7F327</accession>
<keyword evidence="2" id="KW-0812">Transmembrane</keyword>
<evidence type="ECO:0000256" key="3">
    <source>
        <dbReference type="SAM" id="SignalP"/>
    </source>
</evidence>
<comment type="caution">
    <text evidence="4">The sequence shown here is derived from an EMBL/GenBank/DDBJ whole genome shotgun (WGS) entry which is preliminary data.</text>
</comment>
<keyword evidence="2" id="KW-1133">Transmembrane helix</keyword>
<dbReference type="EMBL" id="JARIHO010000004">
    <property type="protein sequence ID" value="KAJ7362985.1"/>
    <property type="molecule type" value="Genomic_DNA"/>
</dbReference>
<evidence type="ECO:0000313" key="5">
    <source>
        <dbReference type="Proteomes" id="UP001218218"/>
    </source>
</evidence>
<feature type="transmembrane region" description="Helical" evidence="2">
    <location>
        <begin position="215"/>
        <end position="236"/>
    </location>
</feature>